<evidence type="ECO:0000313" key="2">
    <source>
        <dbReference type="Proteomes" id="UP000676428"/>
    </source>
</evidence>
<dbReference type="RefSeq" id="WP_213681769.1">
    <property type="nucleotide sequence ID" value="NZ_CP074572.1"/>
</dbReference>
<accession>A0ABX8DEV4</accession>
<evidence type="ECO:0000313" key="1">
    <source>
        <dbReference type="EMBL" id="QVK23128.1"/>
    </source>
</evidence>
<dbReference type="Proteomes" id="UP000676428">
    <property type="component" value="Chromosome"/>
</dbReference>
<sequence>MELAAQESIQFISSGWMLQTSWEKITYTAARYTSSQKLELHNELKFDLKIHLISPSNYPNGEHITIKSGSHTNFEFGSFIPDEKITLVLESTLDELTCNDVDDVVVPIADCTVTAND</sequence>
<proteinExistence type="predicted"/>
<organism evidence="1 2">
    <name type="scientific">Shewanella dokdonensis</name>
    <dbReference type="NCBI Taxonomy" id="712036"/>
    <lineage>
        <taxon>Bacteria</taxon>
        <taxon>Pseudomonadati</taxon>
        <taxon>Pseudomonadota</taxon>
        <taxon>Gammaproteobacteria</taxon>
        <taxon>Alteromonadales</taxon>
        <taxon>Shewanellaceae</taxon>
        <taxon>Shewanella</taxon>
    </lineage>
</organism>
<keyword evidence="2" id="KW-1185">Reference proteome</keyword>
<reference evidence="1 2" key="1">
    <citation type="journal article" date="2012" name="Int. J. Syst. Evol. Microbiol.">
        <title>Shewanella dokdonensis sp. nov., isolated from seawater.</title>
        <authorList>
            <person name="Sung H.R."/>
            <person name="Yoon J.H."/>
            <person name="Ghim S.Y."/>
        </authorList>
    </citation>
    <scope>NUCLEOTIDE SEQUENCE [LARGE SCALE GENOMIC DNA]</scope>
    <source>
        <strain evidence="1 2">DSM 23626</strain>
    </source>
</reference>
<dbReference type="EMBL" id="CP074572">
    <property type="protein sequence ID" value="QVK23128.1"/>
    <property type="molecule type" value="Genomic_DNA"/>
</dbReference>
<protein>
    <submittedName>
        <fullName evidence="1">Uncharacterized protein</fullName>
    </submittedName>
</protein>
<gene>
    <name evidence="1" type="ORF">KHX94_18910</name>
</gene>
<name>A0ABX8DEV4_9GAMM</name>